<dbReference type="KEGG" id="pda:113462798"/>
<dbReference type="GO" id="GO:0032259">
    <property type="term" value="P:methylation"/>
    <property type="evidence" value="ECO:0007669"/>
    <property type="project" value="UniProtKB-KW"/>
</dbReference>
<evidence type="ECO:0000313" key="10">
    <source>
        <dbReference type="RefSeq" id="XP_038970534.1"/>
    </source>
</evidence>
<keyword evidence="9" id="KW-1185">Reference proteome</keyword>
<dbReference type="PANTHER" id="PTHR46223">
    <property type="entry name" value="HISTONE-LYSINE N-METHYLTRANSFERASE SUV39H"/>
    <property type="match status" value="1"/>
</dbReference>
<evidence type="ECO:0000313" key="9">
    <source>
        <dbReference type="Proteomes" id="UP000228380"/>
    </source>
</evidence>
<evidence type="ECO:0000256" key="6">
    <source>
        <dbReference type="ARBA" id="ARBA00022723"/>
    </source>
</evidence>
<evidence type="ECO:0000256" key="2">
    <source>
        <dbReference type="ARBA" id="ARBA00022454"/>
    </source>
</evidence>
<keyword evidence="2" id="KW-0158">Chromosome</keyword>
<gene>
    <name evidence="10" type="primary">LOC113462798</name>
</gene>
<dbReference type="SUPFAM" id="SSF82199">
    <property type="entry name" value="SET domain"/>
    <property type="match status" value="1"/>
</dbReference>
<dbReference type="GO" id="GO:0005694">
    <property type="term" value="C:chromosome"/>
    <property type="evidence" value="ECO:0007669"/>
    <property type="project" value="UniProtKB-SubCell"/>
</dbReference>
<accession>A0A8B8ZF99</accession>
<dbReference type="PROSITE" id="PS50280">
    <property type="entry name" value="SET"/>
    <property type="match status" value="1"/>
</dbReference>
<feature type="domain" description="SET" evidence="8">
    <location>
        <begin position="169"/>
        <end position="301"/>
    </location>
</feature>
<protein>
    <submittedName>
        <fullName evidence="10">Histone-lysine N-methyltransferase SUVR3</fullName>
    </submittedName>
</protein>
<evidence type="ECO:0000259" key="8">
    <source>
        <dbReference type="PROSITE" id="PS50280"/>
    </source>
</evidence>
<evidence type="ECO:0000256" key="3">
    <source>
        <dbReference type="ARBA" id="ARBA00022603"/>
    </source>
</evidence>
<evidence type="ECO:0000256" key="1">
    <source>
        <dbReference type="ARBA" id="ARBA00004286"/>
    </source>
</evidence>
<dbReference type="Proteomes" id="UP000228380">
    <property type="component" value="Chromosome 16"/>
</dbReference>
<organism evidence="9 10">
    <name type="scientific">Phoenix dactylifera</name>
    <name type="common">Date palm</name>
    <dbReference type="NCBI Taxonomy" id="42345"/>
    <lineage>
        <taxon>Eukaryota</taxon>
        <taxon>Viridiplantae</taxon>
        <taxon>Streptophyta</taxon>
        <taxon>Embryophyta</taxon>
        <taxon>Tracheophyta</taxon>
        <taxon>Spermatophyta</taxon>
        <taxon>Magnoliopsida</taxon>
        <taxon>Liliopsida</taxon>
        <taxon>Arecaceae</taxon>
        <taxon>Coryphoideae</taxon>
        <taxon>Phoeniceae</taxon>
        <taxon>Phoenix</taxon>
    </lineage>
</organism>
<dbReference type="InterPro" id="IPR001214">
    <property type="entry name" value="SET_dom"/>
</dbReference>
<dbReference type="SMART" id="SM00317">
    <property type="entry name" value="SET"/>
    <property type="match status" value="1"/>
</dbReference>
<dbReference type="Pfam" id="PF00856">
    <property type="entry name" value="SET"/>
    <property type="match status" value="1"/>
</dbReference>
<keyword evidence="4" id="KW-0808">Transferase</keyword>
<proteinExistence type="predicted"/>
<name>A0A8B8ZF99_PHODC</name>
<dbReference type="GO" id="GO:0008168">
    <property type="term" value="F:methyltransferase activity"/>
    <property type="evidence" value="ECO:0007669"/>
    <property type="project" value="UniProtKB-KW"/>
</dbReference>
<comment type="subcellular location">
    <subcellularLocation>
        <location evidence="1">Chromosome</location>
    </subcellularLocation>
</comment>
<evidence type="ECO:0000256" key="5">
    <source>
        <dbReference type="ARBA" id="ARBA00022691"/>
    </source>
</evidence>
<dbReference type="Gene3D" id="2.170.270.10">
    <property type="entry name" value="SET domain"/>
    <property type="match status" value="1"/>
</dbReference>
<dbReference type="GO" id="GO:0046872">
    <property type="term" value="F:metal ion binding"/>
    <property type="evidence" value="ECO:0007669"/>
    <property type="project" value="UniProtKB-KW"/>
</dbReference>
<dbReference type="OrthoDB" id="5792673at2759"/>
<dbReference type="PANTHER" id="PTHR46223:SF3">
    <property type="entry name" value="HISTONE-LYSINE N-METHYLTRANSFERASE SET-23"/>
    <property type="match status" value="1"/>
</dbReference>
<reference evidence="9" key="1">
    <citation type="journal article" date="2019" name="Nat. Commun.">
        <title>Genome-wide association mapping of date palm fruit traits.</title>
        <authorList>
            <person name="Hazzouri K.M."/>
            <person name="Gros-Balthazard M."/>
            <person name="Flowers J.M."/>
            <person name="Copetti D."/>
            <person name="Lemansour A."/>
            <person name="Lebrun M."/>
            <person name="Masmoudi K."/>
            <person name="Ferrand S."/>
            <person name="Dhar M.I."/>
            <person name="Fresquez Z.A."/>
            <person name="Rosas U."/>
            <person name="Zhang J."/>
            <person name="Talag J."/>
            <person name="Lee S."/>
            <person name="Kudrna D."/>
            <person name="Powell R.F."/>
            <person name="Leitch I.J."/>
            <person name="Krueger R.R."/>
            <person name="Wing R.A."/>
            <person name="Amiri K.M.A."/>
            <person name="Purugganan M.D."/>
        </authorList>
    </citation>
    <scope>NUCLEOTIDE SEQUENCE [LARGE SCALE GENOMIC DNA]</scope>
    <source>
        <strain evidence="9">cv. Khalas</strain>
    </source>
</reference>
<sequence length="328" mass="35347">MEKKGSREPEGEEQVRTWAELVLPWLAPPDLAAVASASKVLSSVAMAVSDRRASDASRGIERHPVPFLNPVDAQHYSYFLYARFPLFALPSPFAQPWGGRGPAPSDPSSLAALAFPPAAGGCACAPACASECPCSSGPEPGTELMMECGASCPCGLECRNRVSQGGISVRLRVVKHPQKGWGLHAAQFVKRGEFICEYAGEFLTTEEARNRQRIYDELASSGRFSPALLVVREHLPSGKACLRVNIDASKVGNVARFINHSCDGGNLAVILVRSPGSLLPRLCFFSAMDIQEDEELTFSYGSAKLRQYGQHCFCGSSVCYGMLPSEET</sequence>
<evidence type="ECO:0000256" key="7">
    <source>
        <dbReference type="ARBA" id="ARBA00022833"/>
    </source>
</evidence>
<keyword evidence="6" id="KW-0479">Metal-binding</keyword>
<keyword evidence="7" id="KW-0862">Zinc</keyword>
<dbReference type="AlphaFoldDB" id="A0A8B8ZF99"/>
<keyword evidence="5" id="KW-0949">S-adenosyl-L-methionine</keyword>
<evidence type="ECO:0000256" key="4">
    <source>
        <dbReference type="ARBA" id="ARBA00022679"/>
    </source>
</evidence>
<reference evidence="10" key="2">
    <citation type="submission" date="2025-08" db="UniProtKB">
        <authorList>
            <consortium name="RefSeq"/>
        </authorList>
    </citation>
    <scope>IDENTIFICATION</scope>
    <source>
        <tissue evidence="10">Young leaves</tissue>
    </source>
</reference>
<keyword evidence="3" id="KW-0489">Methyltransferase</keyword>
<dbReference type="InterPro" id="IPR046341">
    <property type="entry name" value="SET_dom_sf"/>
</dbReference>
<dbReference type="InterPro" id="IPR050973">
    <property type="entry name" value="H3K9_Histone-Lys_N-MTase"/>
</dbReference>
<dbReference type="RefSeq" id="XP_038970534.1">
    <property type="nucleotide sequence ID" value="XM_039114606.1"/>
</dbReference>
<dbReference type="GeneID" id="113462798"/>